<dbReference type="PATRIC" id="fig|582680.6.peg.611"/>
<comment type="caution">
    <text evidence="4">The sequence shown here is derived from an EMBL/GenBank/DDBJ whole genome shotgun (WGS) entry which is preliminary data.</text>
</comment>
<dbReference type="PANTHER" id="PTHR19136">
    <property type="entry name" value="MOLYBDENUM COFACTOR GUANYLYLTRANSFERASE"/>
    <property type="match status" value="1"/>
</dbReference>
<dbReference type="InterPro" id="IPR025877">
    <property type="entry name" value="MobA-like_NTP_Trfase"/>
</dbReference>
<feature type="domain" description="MobA-like NTP transferase" evidence="3">
    <location>
        <begin position="6"/>
        <end position="165"/>
    </location>
</feature>
<name>A0A0F0LNC9_9MICO</name>
<keyword evidence="5" id="KW-1185">Reference proteome</keyword>
<evidence type="ECO:0000256" key="1">
    <source>
        <dbReference type="ARBA" id="ARBA00022679"/>
    </source>
</evidence>
<dbReference type="Gene3D" id="3.90.550.10">
    <property type="entry name" value="Spore Coat Polysaccharide Biosynthesis Protein SpsA, Chain A"/>
    <property type="match status" value="1"/>
</dbReference>
<dbReference type="Pfam" id="PF12804">
    <property type="entry name" value="NTP_transf_3"/>
    <property type="match status" value="1"/>
</dbReference>
<protein>
    <submittedName>
        <fullName evidence="4">Molybdenum cofactor guanylyltransferase</fullName>
        <ecNumber evidence="4">2.7.7.77</ecNumber>
    </submittedName>
</protein>
<evidence type="ECO:0000256" key="2">
    <source>
        <dbReference type="SAM" id="MobiDB-lite"/>
    </source>
</evidence>
<dbReference type="EMBL" id="JYIX01000025">
    <property type="protein sequence ID" value="KJL34717.1"/>
    <property type="molecule type" value="Genomic_DNA"/>
</dbReference>
<feature type="region of interest" description="Disordered" evidence="2">
    <location>
        <begin position="206"/>
        <end position="225"/>
    </location>
</feature>
<dbReference type="AlphaFoldDB" id="A0A0F0LNC9"/>
<feature type="compositionally biased region" description="Basic and acidic residues" evidence="2">
    <location>
        <begin position="216"/>
        <end position="225"/>
    </location>
</feature>
<gene>
    <name evidence="4" type="primary">mobA</name>
    <name evidence="4" type="ORF">RS86_00594</name>
</gene>
<proteinExistence type="predicted"/>
<evidence type="ECO:0000313" key="4">
    <source>
        <dbReference type="EMBL" id="KJL34717.1"/>
    </source>
</evidence>
<dbReference type="SUPFAM" id="SSF53448">
    <property type="entry name" value="Nucleotide-diphospho-sugar transferases"/>
    <property type="match status" value="1"/>
</dbReference>
<keyword evidence="4" id="KW-0548">Nucleotidyltransferase</keyword>
<organism evidence="4 5">
    <name type="scientific">Microbacterium azadirachtae</name>
    <dbReference type="NCBI Taxonomy" id="582680"/>
    <lineage>
        <taxon>Bacteria</taxon>
        <taxon>Bacillati</taxon>
        <taxon>Actinomycetota</taxon>
        <taxon>Actinomycetes</taxon>
        <taxon>Micrococcales</taxon>
        <taxon>Microbacteriaceae</taxon>
        <taxon>Microbacterium</taxon>
    </lineage>
</organism>
<dbReference type="STRING" id="582680.RS86_00594"/>
<evidence type="ECO:0000313" key="5">
    <source>
        <dbReference type="Proteomes" id="UP000033740"/>
    </source>
</evidence>
<dbReference type="GO" id="GO:0061603">
    <property type="term" value="F:molybdenum cofactor guanylyltransferase activity"/>
    <property type="evidence" value="ECO:0007669"/>
    <property type="project" value="UniProtKB-EC"/>
</dbReference>
<sequence length="225" mass="23292">MGAVAALVLVGGRARRFDGAAKPLQELGGSTPWQRTLAAFGERGVAPVVAVGAAWDTDETAPMAGAANAPVIWVREDPPYGGPVAAIAAGLPLLAGVEWALLLAGDLVHPADVVRTLCDAVRADEGENAAPDPVDAIVFRADDRAQWLAGAYRVAAVRAALTAIVEPSGAAARELLGGLPTRWIPDEDGITADIDTPADLERARAVLADPPATHDPYAHHDEESR</sequence>
<dbReference type="InterPro" id="IPR029044">
    <property type="entry name" value="Nucleotide-diphossugar_trans"/>
</dbReference>
<dbReference type="Proteomes" id="UP000033740">
    <property type="component" value="Unassembled WGS sequence"/>
</dbReference>
<accession>A0A0F0LNC9</accession>
<dbReference type="PANTHER" id="PTHR19136:SF81">
    <property type="entry name" value="MOLYBDENUM COFACTOR GUANYLYLTRANSFERASE"/>
    <property type="match status" value="1"/>
</dbReference>
<keyword evidence="1 4" id="KW-0808">Transferase</keyword>
<reference evidence="4 5" key="1">
    <citation type="submission" date="2015-02" db="EMBL/GenBank/DDBJ databases">
        <title>Draft genome sequences of ten Microbacterium spp. with emphasis on heavy metal contaminated environments.</title>
        <authorList>
            <person name="Corretto E."/>
        </authorList>
    </citation>
    <scope>NUCLEOTIDE SEQUENCE [LARGE SCALE GENOMIC DNA]</scope>
    <source>
        <strain evidence="4 5">ARN176</strain>
    </source>
</reference>
<dbReference type="EC" id="2.7.7.77" evidence="4"/>
<evidence type="ECO:0000259" key="3">
    <source>
        <dbReference type="Pfam" id="PF12804"/>
    </source>
</evidence>